<reference evidence="2 3" key="1">
    <citation type="submission" date="2023-09" db="EMBL/GenBank/DDBJ databases">
        <authorList>
            <person name="Golyshina O.V."/>
            <person name="Lunev E.A."/>
            <person name="Bargiela R."/>
            <person name="Gaines M.C."/>
            <person name="Daum B."/>
            <person name="Bale N.J."/>
            <person name="Koenen M."/>
            <person name="Sinninghe Damst J.S."/>
            <person name="Yakimov M."/>
            <person name="Golyshin P.N."/>
        </authorList>
    </citation>
    <scope>NUCLEOTIDE SEQUENCE [LARGE SCALE GENOMIC DNA]</scope>
    <source>
        <strain evidence="2 3">M1</strain>
    </source>
</reference>
<sequence>MDEYLFLADAMLGKLSRWIRICGFDTCYTDSTMRDSDILVKITKSGRILITRDRELSLRSDHSLLIKSHRSDEQLLEFLRKYPPQPSKFFTRCTVCNGILDPVDPPYCGLTVPKSVAHRGLKVNVCRNCHKIYWNGTHRKSIEIKLRSIMEIISNENH</sequence>
<organism evidence="2 3">
    <name type="scientific">Oxyplasma meridianum</name>
    <dbReference type="NCBI Taxonomy" id="3073602"/>
    <lineage>
        <taxon>Archaea</taxon>
        <taxon>Methanobacteriati</taxon>
        <taxon>Thermoplasmatota</taxon>
        <taxon>Thermoplasmata</taxon>
        <taxon>Thermoplasmatales</taxon>
        <taxon>Thermoplasmataceae</taxon>
        <taxon>Oxyplasma</taxon>
    </lineage>
</organism>
<dbReference type="InterPro" id="IPR002782">
    <property type="entry name" value="Mut7-C_RNAse_dom"/>
</dbReference>
<protein>
    <recommendedName>
        <fullName evidence="1">Mut7-C RNAse domain-containing protein</fullName>
    </recommendedName>
</protein>
<dbReference type="PANTHER" id="PTHR39081:SF1">
    <property type="entry name" value="MUT7-C RNASE DOMAIN-CONTAINING PROTEIN"/>
    <property type="match status" value="1"/>
</dbReference>
<evidence type="ECO:0000259" key="1">
    <source>
        <dbReference type="Pfam" id="PF01927"/>
    </source>
</evidence>
<evidence type="ECO:0000313" key="2">
    <source>
        <dbReference type="EMBL" id="WYY00817.1"/>
    </source>
</evidence>
<proteinExistence type="predicted"/>
<name>A0AAX4NJ15_9ARCH</name>
<dbReference type="GeneID" id="95968138"/>
<dbReference type="Pfam" id="PF01927">
    <property type="entry name" value="Mut7-C"/>
    <property type="match status" value="1"/>
</dbReference>
<dbReference type="AlphaFoldDB" id="A0AAX4NJ15"/>
<dbReference type="KEGG" id="omr:OXIME_001401"/>
<keyword evidence="3" id="KW-1185">Reference proteome</keyword>
<dbReference type="Proteomes" id="UP001451606">
    <property type="component" value="Chromosome"/>
</dbReference>
<evidence type="ECO:0000313" key="3">
    <source>
        <dbReference type="Proteomes" id="UP001451606"/>
    </source>
</evidence>
<feature type="domain" description="Mut7-C RNAse" evidence="1">
    <location>
        <begin position="6"/>
        <end position="143"/>
    </location>
</feature>
<dbReference type="EMBL" id="CP133772">
    <property type="protein sequence ID" value="WYY00817.1"/>
    <property type="molecule type" value="Genomic_DNA"/>
</dbReference>
<accession>A0AAX4NJ15</accession>
<dbReference type="RefSeq" id="WP_393971145.1">
    <property type="nucleotide sequence ID" value="NZ_CP133772.1"/>
</dbReference>
<dbReference type="PANTHER" id="PTHR39081">
    <property type="entry name" value="MUT7-C DOMAIN-CONTAINING PROTEIN"/>
    <property type="match status" value="1"/>
</dbReference>
<gene>
    <name evidence="2" type="ORF">OXIME_001401</name>
</gene>